<evidence type="ECO:0000313" key="3">
    <source>
        <dbReference type="Proteomes" id="UP000320722"/>
    </source>
</evidence>
<organism evidence="2 3">
    <name type="scientific">Gimesia chilikensis</name>
    <dbReference type="NCBI Taxonomy" id="2605989"/>
    <lineage>
        <taxon>Bacteria</taxon>
        <taxon>Pseudomonadati</taxon>
        <taxon>Planctomycetota</taxon>
        <taxon>Planctomycetia</taxon>
        <taxon>Planctomycetales</taxon>
        <taxon>Planctomycetaceae</taxon>
        <taxon>Gimesia</taxon>
    </lineage>
</organism>
<dbReference type="EMBL" id="CP036347">
    <property type="protein sequence ID" value="QDU02364.1"/>
    <property type="molecule type" value="Genomic_DNA"/>
</dbReference>
<accession>A0A517WAT0</accession>
<dbReference type="RefSeq" id="WP_145039102.1">
    <property type="nucleotide sequence ID" value="NZ_CP036347.1"/>
</dbReference>
<reference evidence="2 3" key="1">
    <citation type="submission" date="2019-02" db="EMBL/GenBank/DDBJ databases">
        <title>Deep-cultivation of Planctomycetes and their phenomic and genomic characterization uncovers novel biology.</title>
        <authorList>
            <person name="Wiegand S."/>
            <person name="Jogler M."/>
            <person name="Boedeker C."/>
            <person name="Pinto D."/>
            <person name="Vollmers J."/>
            <person name="Rivas-Marin E."/>
            <person name="Kohn T."/>
            <person name="Peeters S.H."/>
            <person name="Heuer A."/>
            <person name="Rast P."/>
            <person name="Oberbeckmann S."/>
            <person name="Bunk B."/>
            <person name="Jeske O."/>
            <person name="Meyerdierks A."/>
            <person name="Storesund J.E."/>
            <person name="Kallscheuer N."/>
            <person name="Luecker S."/>
            <person name="Lage O.M."/>
            <person name="Pohl T."/>
            <person name="Merkel B.J."/>
            <person name="Hornburger P."/>
            <person name="Mueller R.-W."/>
            <person name="Bruemmer F."/>
            <person name="Labrenz M."/>
            <person name="Spormann A.M."/>
            <person name="Op den Camp H."/>
            <person name="Overmann J."/>
            <person name="Amann R."/>
            <person name="Jetten M.S.M."/>
            <person name="Mascher T."/>
            <person name="Medema M.H."/>
            <person name="Devos D.P."/>
            <person name="Kaster A.-K."/>
            <person name="Ovreas L."/>
            <person name="Rohde M."/>
            <person name="Galperin M.Y."/>
            <person name="Jogler C."/>
        </authorList>
    </citation>
    <scope>NUCLEOTIDE SEQUENCE [LARGE SCALE GENOMIC DNA]</scope>
    <source>
        <strain evidence="2 3">V6</strain>
    </source>
</reference>
<evidence type="ECO:0000256" key="1">
    <source>
        <dbReference type="SAM" id="MobiDB-lite"/>
    </source>
</evidence>
<protein>
    <submittedName>
        <fullName evidence="2">Uncharacterized protein</fullName>
    </submittedName>
</protein>
<dbReference type="Proteomes" id="UP000320722">
    <property type="component" value="Chromosome"/>
</dbReference>
<sequence length="63" mass="6936">MQARFLLLVVAASMFTGPEIARSQPEHSQTGIGDRCQSLADQPFEGGYPTEVASKTLDEELYF</sequence>
<evidence type="ECO:0000313" key="2">
    <source>
        <dbReference type="EMBL" id="QDU02364.1"/>
    </source>
</evidence>
<dbReference type="AlphaFoldDB" id="A0A517WAT0"/>
<proteinExistence type="predicted"/>
<gene>
    <name evidence="2" type="ORF">V6x_20660</name>
</gene>
<name>A0A517WAT0_9PLAN</name>
<feature type="region of interest" description="Disordered" evidence="1">
    <location>
        <begin position="22"/>
        <end position="50"/>
    </location>
</feature>